<protein>
    <submittedName>
        <fullName evidence="2">Uncharacterized protein</fullName>
    </submittedName>
</protein>
<dbReference type="Gramene" id="Kaladp0045s0361.1.v1.1">
    <property type="protein sequence ID" value="Kaladp0045s0361.1.v1.1.CDS.1"/>
    <property type="gene ID" value="Kaladp0045s0361.v1.1"/>
</dbReference>
<name>A0A7N0TTU2_KALFE</name>
<proteinExistence type="predicted"/>
<sequence length="91" mass="10565">MTMRKTEELKRTRRDSTHYSITSSDQPAPIPFLASIFLDVELSNNFFHTEFCSLISYTVNFVFQNSGVPLVPYRFDIASLYCCKELCIYCC</sequence>
<organism evidence="2 3">
    <name type="scientific">Kalanchoe fedtschenkoi</name>
    <name type="common">Lavender scallops</name>
    <name type="synonym">South American air plant</name>
    <dbReference type="NCBI Taxonomy" id="63787"/>
    <lineage>
        <taxon>Eukaryota</taxon>
        <taxon>Viridiplantae</taxon>
        <taxon>Streptophyta</taxon>
        <taxon>Embryophyta</taxon>
        <taxon>Tracheophyta</taxon>
        <taxon>Spermatophyta</taxon>
        <taxon>Magnoliopsida</taxon>
        <taxon>eudicotyledons</taxon>
        <taxon>Gunneridae</taxon>
        <taxon>Pentapetalae</taxon>
        <taxon>Saxifragales</taxon>
        <taxon>Crassulaceae</taxon>
        <taxon>Kalanchoe</taxon>
    </lineage>
</organism>
<dbReference type="AlphaFoldDB" id="A0A7N0TTU2"/>
<reference evidence="2" key="1">
    <citation type="submission" date="2021-01" db="UniProtKB">
        <authorList>
            <consortium name="EnsemblPlants"/>
        </authorList>
    </citation>
    <scope>IDENTIFICATION</scope>
</reference>
<evidence type="ECO:0000313" key="3">
    <source>
        <dbReference type="Proteomes" id="UP000594263"/>
    </source>
</evidence>
<evidence type="ECO:0000313" key="2">
    <source>
        <dbReference type="EnsemblPlants" id="Kaladp0045s0361.1.v1.1.CDS.1"/>
    </source>
</evidence>
<feature type="compositionally biased region" description="Basic and acidic residues" evidence="1">
    <location>
        <begin position="1"/>
        <end position="17"/>
    </location>
</feature>
<dbReference type="Proteomes" id="UP000594263">
    <property type="component" value="Unplaced"/>
</dbReference>
<accession>A0A7N0TTU2</accession>
<feature type="region of interest" description="Disordered" evidence="1">
    <location>
        <begin position="1"/>
        <end position="28"/>
    </location>
</feature>
<dbReference type="EnsemblPlants" id="Kaladp0045s0361.1.v1.1">
    <property type="protein sequence ID" value="Kaladp0045s0361.1.v1.1.CDS.1"/>
    <property type="gene ID" value="Kaladp0045s0361.v1.1"/>
</dbReference>
<keyword evidence="3" id="KW-1185">Reference proteome</keyword>
<evidence type="ECO:0000256" key="1">
    <source>
        <dbReference type="SAM" id="MobiDB-lite"/>
    </source>
</evidence>